<feature type="compositionally biased region" description="Basic and acidic residues" evidence="1">
    <location>
        <begin position="107"/>
        <end position="118"/>
    </location>
</feature>
<evidence type="ECO:0000313" key="3">
    <source>
        <dbReference type="EMBL" id="KAK8070446.1"/>
    </source>
</evidence>
<evidence type="ECO:0000256" key="2">
    <source>
        <dbReference type="SAM" id="Phobius"/>
    </source>
</evidence>
<comment type="caution">
    <text evidence="3">The sequence shown here is derived from an EMBL/GenBank/DDBJ whole genome shotgun (WGS) entry which is preliminary data.</text>
</comment>
<keyword evidence="4" id="KW-1185">Reference proteome</keyword>
<dbReference type="EMBL" id="JAQQWN010000008">
    <property type="protein sequence ID" value="KAK8070446.1"/>
    <property type="molecule type" value="Genomic_DNA"/>
</dbReference>
<evidence type="ECO:0000313" key="4">
    <source>
        <dbReference type="Proteomes" id="UP001433268"/>
    </source>
</evidence>
<feature type="region of interest" description="Disordered" evidence="1">
    <location>
        <begin position="43"/>
        <end position="120"/>
    </location>
</feature>
<sequence length="698" mass="76706">MRPTSHHQQTNGGQGNGPRATSSSSPITSPFGWYWQQLLSHRDHASTQPNSSPIHQFPGNVTPLMEIGDSVPPHQAAYLQPPAYVDTPHQPADQQARPETPTSHGSGADKPKPHDSKGKKSTSWWWWWEILATVLSIACMGALIIILTKIDNIPLPRWWLPIQPNSLIAVLTTVAKSAMMLSVASCISQLKWGHFSNQPRKLVDLETFDEASRGPWGSVTLLWLLSFRAPVLLTSGLALVTIVSLCIDPCAQQVLEFPTQVTPLDNITVDIGVANQYFSKGLLEDTHRNYIFVSNADLLHLQASIINSAVGTVFQPHVSCPAPATRCYWEDFTTLGICSDYRDVTNVAVPNCTEHDRAGSINCTYTFPGMMDREEEDAALVMTWNQENTGGAGVRTMLFGSLFHKNIEADTPSFGSLTAIKALGEAVDKGHPTPVEDGGMEPPAVQISYAEFGWCEQRYRNVTATPAGISYAEINMTSERLAETHTSVTLPGQPGNEMGTYYQSFVVNSTGRVYNISRMASILPNVLSVLLESSVHNNIYRPDIDQNIQFNLGYALMNSPFDKVSSDLAAALSNQIRSADPGDNYNATTVTGKAEYDETYIRVRWPWVILPLAEVVLAALLLVASIIVTGGMPLWKTSGLAFLVSGGWEKDQFDTFMGVRKEREKMEKETLEEWGKEVKARLIGGGEDGEAKRGQVEI</sequence>
<name>A0ABR1VJH6_9PEZI</name>
<dbReference type="GeneID" id="92048024"/>
<feature type="transmembrane region" description="Helical" evidence="2">
    <location>
        <begin position="126"/>
        <end position="147"/>
    </location>
</feature>
<keyword evidence="2" id="KW-1133">Transmembrane helix</keyword>
<proteinExistence type="predicted"/>
<feature type="transmembrane region" description="Helical" evidence="2">
    <location>
        <begin position="167"/>
        <end position="190"/>
    </location>
</feature>
<dbReference type="Proteomes" id="UP001433268">
    <property type="component" value="Unassembled WGS sequence"/>
</dbReference>
<dbReference type="RefSeq" id="XP_066664254.1">
    <property type="nucleotide sequence ID" value="XM_066814964.1"/>
</dbReference>
<feature type="region of interest" description="Disordered" evidence="1">
    <location>
        <begin position="1"/>
        <end position="29"/>
    </location>
</feature>
<organism evidence="3 4">
    <name type="scientific">Apiospora hydei</name>
    <dbReference type="NCBI Taxonomy" id="1337664"/>
    <lineage>
        <taxon>Eukaryota</taxon>
        <taxon>Fungi</taxon>
        <taxon>Dikarya</taxon>
        <taxon>Ascomycota</taxon>
        <taxon>Pezizomycotina</taxon>
        <taxon>Sordariomycetes</taxon>
        <taxon>Xylariomycetidae</taxon>
        <taxon>Amphisphaeriales</taxon>
        <taxon>Apiosporaceae</taxon>
        <taxon>Apiospora</taxon>
    </lineage>
</organism>
<reference evidence="3 4" key="1">
    <citation type="submission" date="2023-01" db="EMBL/GenBank/DDBJ databases">
        <title>Analysis of 21 Apiospora genomes using comparative genomics revels a genus with tremendous synthesis potential of carbohydrate active enzymes and secondary metabolites.</title>
        <authorList>
            <person name="Sorensen T."/>
        </authorList>
    </citation>
    <scope>NUCLEOTIDE SEQUENCE [LARGE SCALE GENOMIC DNA]</scope>
    <source>
        <strain evidence="3 4">CBS 114990</strain>
    </source>
</reference>
<dbReference type="Pfam" id="PF11374">
    <property type="entry name" value="DUF3176"/>
    <property type="match status" value="1"/>
</dbReference>
<accession>A0ABR1VJH6</accession>
<evidence type="ECO:0000256" key="1">
    <source>
        <dbReference type="SAM" id="MobiDB-lite"/>
    </source>
</evidence>
<keyword evidence="2" id="KW-0812">Transmembrane</keyword>
<dbReference type="PANTHER" id="PTHR35394">
    <property type="entry name" value="DUF3176 DOMAIN-CONTAINING PROTEIN"/>
    <property type="match status" value="1"/>
</dbReference>
<gene>
    <name evidence="3" type="ORF">PG997_010649</name>
</gene>
<protein>
    <submittedName>
        <fullName evidence="3">Uncharacterized protein</fullName>
    </submittedName>
</protein>
<feature type="compositionally biased region" description="Polar residues" evidence="1">
    <location>
        <begin position="19"/>
        <end position="28"/>
    </location>
</feature>
<feature type="transmembrane region" description="Helical" evidence="2">
    <location>
        <begin position="605"/>
        <end position="628"/>
    </location>
</feature>
<dbReference type="PANTHER" id="PTHR35394:SF5">
    <property type="entry name" value="DUF3176 DOMAIN-CONTAINING PROTEIN"/>
    <property type="match status" value="1"/>
</dbReference>
<dbReference type="InterPro" id="IPR021514">
    <property type="entry name" value="DUF3176"/>
</dbReference>
<keyword evidence="2" id="KW-0472">Membrane</keyword>